<feature type="domain" description="Disease resistance R13L4/SHOC-2-like LRR" evidence="2">
    <location>
        <begin position="260"/>
        <end position="349"/>
    </location>
</feature>
<dbReference type="Proteomes" id="UP000005239">
    <property type="component" value="Unassembled WGS sequence"/>
</dbReference>
<dbReference type="FunFam" id="3.80.10.10:FF:000034">
    <property type="entry name" value="Ras suppressor protein 1"/>
    <property type="match status" value="1"/>
</dbReference>
<dbReference type="Pfam" id="PF23598">
    <property type="entry name" value="LRR_14"/>
    <property type="match status" value="1"/>
</dbReference>
<evidence type="ECO:0000313" key="3">
    <source>
        <dbReference type="EnsemblMetazoa" id="PPA02538.1"/>
    </source>
</evidence>
<dbReference type="InterPro" id="IPR032675">
    <property type="entry name" value="LRR_dom_sf"/>
</dbReference>
<protein>
    <submittedName>
        <fullName evidence="3">Rsu-1</fullName>
    </submittedName>
</protein>
<dbReference type="InterPro" id="IPR001611">
    <property type="entry name" value="Leu-rich_rpt"/>
</dbReference>
<evidence type="ECO:0000313" key="4">
    <source>
        <dbReference type="Proteomes" id="UP000005239"/>
    </source>
</evidence>
<dbReference type="PANTHER" id="PTHR48051">
    <property type="match status" value="1"/>
</dbReference>
<evidence type="ECO:0000259" key="2">
    <source>
        <dbReference type="Pfam" id="PF23598"/>
    </source>
</evidence>
<dbReference type="SUPFAM" id="SSF52058">
    <property type="entry name" value="L domain-like"/>
    <property type="match status" value="1"/>
</dbReference>
<dbReference type="InterPro" id="IPR055414">
    <property type="entry name" value="LRR_R13L4/SHOC2-like"/>
</dbReference>
<evidence type="ECO:0000256" key="1">
    <source>
        <dbReference type="SAM" id="MobiDB-lite"/>
    </source>
</evidence>
<keyword evidence="4" id="KW-1185">Reference proteome</keyword>
<accession>A0A8R1Y3L6</accession>
<dbReference type="Gene3D" id="3.80.10.10">
    <property type="entry name" value="Ribonuclease Inhibitor"/>
    <property type="match status" value="2"/>
</dbReference>
<dbReference type="Pfam" id="PF13855">
    <property type="entry name" value="LRR_8"/>
    <property type="match status" value="1"/>
</dbReference>
<reference evidence="4" key="1">
    <citation type="journal article" date="2008" name="Nat. Genet.">
        <title>The Pristionchus pacificus genome provides a unique perspective on nematode lifestyle and parasitism.</title>
        <authorList>
            <person name="Dieterich C."/>
            <person name="Clifton S.W."/>
            <person name="Schuster L.N."/>
            <person name="Chinwalla A."/>
            <person name="Delehaunty K."/>
            <person name="Dinkelacker I."/>
            <person name="Fulton L."/>
            <person name="Fulton R."/>
            <person name="Godfrey J."/>
            <person name="Minx P."/>
            <person name="Mitreva M."/>
            <person name="Roeseler W."/>
            <person name="Tian H."/>
            <person name="Witte H."/>
            <person name="Yang S.P."/>
            <person name="Wilson R.K."/>
            <person name="Sommer R.J."/>
        </authorList>
    </citation>
    <scope>NUCLEOTIDE SEQUENCE [LARGE SCALE GENOMIC DNA]</scope>
    <source>
        <strain evidence="4">PS312</strain>
    </source>
</reference>
<accession>A0A2A6BPW5</accession>
<dbReference type="EnsemblMetazoa" id="PPA02538.1">
    <property type="protein sequence ID" value="PPA02538.1"/>
    <property type="gene ID" value="WBGene00092092"/>
</dbReference>
<dbReference type="InterPro" id="IPR003591">
    <property type="entry name" value="Leu-rich_rpt_typical-subtyp"/>
</dbReference>
<dbReference type="AlphaFoldDB" id="A0A2A6BPW5"/>
<dbReference type="PANTHER" id="PTHR48051:SF46">
    <property type="entry name" value="LEUCINE RICH REPEAT-CONTAINING DOMAIN PROTEIN"/>
    <property type="match status" value="1"/>
</dbReference>
<proteinExistence type="predicted"/>
<name>A0A2A6BPW5_PRIPA</name>
<sequence>MSEYLGWRDRKASAYERSKYNEESAYMPVGPIGKSYESYVRNIFHPSNRLKKDPHQKALDNGISATRMLEVERTYGKHALSDTWDDDTLLKTPLESLYNELGLKGPEANHYRQYPVYEPKQSSEYLAVRNNNCRDAPPPAYGSAYSSYRDKSEEDWRKNNRQMLVDYKDFESSPLSPYLYQSHPYVRNQDSRIVGSNFVQITSRPKDRFMEKIEDTLKMEGMRDWNGRRRDEQMPLGKSEKKKGDEVVTEIDHVDRNLANLTQLPHIFENHNLTRLTLSHNKLTSIPANIAELVNLQILTLWNNHIEDLPPSISSLPKLKILNVGMNRLSILPRGFGNFPALEILDLTYNNLSERSLPGNFFFISTLRALYLGDNDFEMLPGDVSNMHNLQILALRDNDLLTLPRELGQLNRLKELHIQGNRLTTIPPEIGLLDLTSSKTVLRLEHNPWVTSIQEQLDAGGSNAVMEYIRGENYKYFYGRQEASTSTIPPKKNKDKKISRAGGHRPGGC</sequence>
<gene>
    <name evidence="3" type="primary">WBGene00092092</name>
</gene>
<reference evidence="3" key="2">
    <citation type="submission" date="2022-06" db="UniProtKB">
        <authorList>
            <consortium name="EnsemblMetazoa"/>
        </authorList>
    </citation>
    <scope>IDENTIFICATION</scope>
    <source>
        <strain evidence="3">PS312</strain>
    </source>
</reference>
<organism evidence="3 4">
    <name type="scientific">Pristionchus pacificus</name>
    <name type="common">Parasitic nematode worm</name>
    <dbReference type="NCBI Taxonomy" id="54126"/>
    <lineage>
        <taxon>Eukaryota</taxon>
        <taxon>Metazoa</taxon>
        <taxon>Ecdysozoa</taxon>
        <taxon>Nematoda</taxon>
        <taxon>Chromadorea</taxon>
        <taxon>Rhabditida</taxon>
        <taxon>Rhabditina</taxon>
        <taxon>Diplogasteromorpha</taxon>
        <taxon>Diplogasteroidea</taxon>
        <taxon>Neodiplogasteridae</taxon>
        <taxon>Pristionchus</taxon>
    </lineage>
</organism>
<dbReference type="SMART" id="SM00364">
    <property type="entry name" value="LRR_BAC"/>
    <property type="match status" value="3"/>
</dbReference>
<feature type="region of interest" description="Disordered" evidence="1">
    <location>
        <begin position="483"/>
        <end position="509"/>
    </location>
</feature>
<dbReference type="PROSITE" id="PS51450">
    <property type="entry name" value="LRR"/>
    <property type="match status" value="3"/>
</dbReference>
<dbReference type="SMART" id="SM00369">
    <property type="entry name" value="LRR_TYP"/>
    <property type="match status" value="6"/>
</dbReference>
<feature type="compositionally biased region" description="Basic residues" evidence="1">
    <location>
        <begin position="491"/>
        <end position="503"/>
    </location>
</feature>
<dbReference type="InterPro" id="IPR050216">
    <property type="entry name" value="LRR_domain-containing"/>
</dbReference>